<accession>A0A8H7CH19</accession>
<proteinExistence type="predicted"/>
<dbReference type="AlphaFoldDB" id="A0A8H7CH19"/>
<dbReference type="InterPro" id="IPR045341">
    <property type="entry name" value="DUF6532"/>
</dbReference>
<feature type="region of interest" description="Disordered" evidence="1">
    <location>
        <begin position="1"/>
        <end position="60"/>
    </location>
</feature>
<feature type="compositionally biased region" description="Basic residues" evidence="1">
    <location>
        <begin position="39"/>
        <end position="50"/>
    </location>
</feature>
<organism evidence="3 4">
    <name type="scientific">Mycena venus</name>
    <dbReference type="NCBI Taxonomy" id="2733690"/>
    <lineage>
        <taxon>Eukaryota</taxon>
        <taxon>Fungi</taxon>
        <taxon>Dikarya</taxon>
        <taxon>Basidiomycota</taxon>
        <taxon>Agaricomycotina</taxon>
        <taxon>Agaricomycetes</taxon>
        <taxon>Agaricomycetidae</taxon>
        <taxon>Agaricales</taxon>
        <taxon>Marasmiineae</taxon>
        <taxon>Mycenaceae</taxon>
        <taxon>Mycena</taxon>
    </lineage>
</organism>
<sequence length="341" mass="38598">MPRQLDMHDVDVQRRKRKRRVQADSDSDAEGSRSAPAAKPRKKRPNHNRTSRSINEISDPERRRIVKAGYRPIEKAVCLENPWPIVSPSGDPAANDDEFENLIDDAWDGGVDALGLDPDLFDAKDTTAVERKLLRGRIPHVRSGIMKEADRLVRESYGFIDIMSLKDCTAENIQKIEEANRQRVADLHGKFMYTDPEDTSDIATMCRHPIFQKLLIACFFAPKGINRRGFFFDGKDMLPLETLGLFMDAIICGIDRWKTGRHTPIDFDAETYGGSGHEASMAFLKAWMAEYKAAVYPVNLAEACLREMLSNARKLCEIPSEEAPPRPSMFPMHVFSNTNSQ</sequence>
<reference evidence="3" key="1">
    <citation type="submission" date="2020-05" db="EMBL/GenBank/DDBJ databases">
        <title>Mycena genomes resolve the evolution of fungal bioluminescence.</title>
        <authorList>
            <person name="Tsai I.J."/>
        </authorList>
    </citation>
    <scope>NUCLEOTIDE SEQUENCE</scope>
    <source>
        <strain evidence="3">CCC161011</strain>
    </source>
</reference>
<name>A0A8H7CH19_9AGAR</name>
<comment type="caution">
    <text evidence="3">The sequence shown here is derived from an EMBL/GenBank/DDBJ whole genome shotgun (WGS) entry which is preliminary data.</text>
</comment>
<evidence type="ECO:0000256" key="1">
    <source>
        <dbReference type="SAM" id="MobiDB-lite"/>
    </source>
</evidence>
<evidence type="ECO:0000313" key="3">
    <source>
        <dbReference type="EMBL" id="KAF7335143.1"/>
    </source>
</evidence>
<dbReference type="Proteomes" id="UP000620124">
    <property type="component" value="Unassembled WGS sequence"/>
</dbReference>
<dbReference type="EMBL" id="JACAZI010000025">
    <property type="protein sequence ID" value="KAF7335143.1"/>
    <property type="molecule type" value="Genomic_DNA"/>
</dbReference>
<feature type="compositionally biased region" description="Basic and acidic residues" evidence="1">
    <location>
        <begin position="1"/>
        <end position="13"/>
    </location>
</feature>
<keyword evidence="4" id="KW-1185">Reference proteome</keyword>
<gene>
    <name evidence="3" type="ORF">MVEN_02265400</name>
</gene>
<protein>
    <recommendedName>
        <fullName evidence="2">DUF6532 domain-containing protein</fullName>
    </recommendedName>
</protein>
<dbReference type="Pfam" id="PF20149">
    <property type="entry name" value="DUF6532"/>
    <property type="match status" value="1"/>
</dbReference>
<dbReference type="OrthoDB" id="3064017at2759"/>
<feature type="domain" description="DUF6532" evidence="2">
    <location>
        <begin position="76"/>
        <end position="275"/>
    </location>
</feature>
<evidence type="ECO:0000259" key="2">
    <source>
        <dbReference type="Pfam" id="PF20149"/>
    </source>
</evidence>
<evidence type="ECO:0000313" key="4">
    <source>
        <dbReference type="Proteomes" id="UP000620124"/>
    </source>
</evidence>